<feature type="compositionally biased region" description="Basic and acidic residues" evidence="2">
    <location>
        <begin position="637"/>
        <end position="653"/>
    </location>
</feature>
<accession>A0A8J2S502</accession>
<evidence type="ECO:0000256" key="1">
    <source>
        <dbReference type="SAM" id="Coils"/>
    </source>
</evidence>
<feature type="coiled-coil region" evidence="1">
    <location>
        <begin position="388"/>
        <end position="450"/>
    </location>
</feature>
<comment type="caution">
    <text evidence="3">The sequence shown here is derived from an EMBL/GenBank/DDBJ whole genome shotgun (WGS) entry which is preliminary data.</text>
</comment>
<feature type="coiled-coil region" evidence="1">
    <location>
        <begin position="294"/>
        <end position="335"/>
    </location>
</feature>
<feature type="compositionally biased region" description="Basic and acidic residues" evidence="2">
    <location>
        <begin position="98"/>
        <end position="109"/>
    </location>
</feature>
<keyword evidence="1" id="KW-0175">Coiled coil</keyword>
<feature type="region of interest" description="Disordered" evidence="2">
    <location>
        <begin position="68"/>
        <end position="133"/>
    </location>
</feature>
<gene>
    <name evidence="3" type="ORF">DGAL_LOCUS13044</name>
</gene>
<feature type="region of interest" description="Disordered" evidence="2">
    <location>
        <begin position="633"/>
        <end position="653"/>
    </location>
</feature>
<feature type="compositionally biased region" description="Polar residues" evidence="2">
    <location>
        <begin position="68"/>
        <end position="79"/>
    </location>
</feature>
<sequence>MAINCKFFKLKGTSLRSRQLAQKERKTSTTTPANLVNKQTEDSIGSEKEQDGTFRAEDLFTPITERNVSRSADGTSLSPSRAEPEYHLQQEISTRRPIIKESASRETPYRKTNRTTLSTPAPVFDEAEPGKSIRSEKEKDGYKFHAEDLLMPIPQSVSLLSQLMNLSMQNMDTAFRGTSKNQQSPIAQHVQSFRTTLLQLIQKLSNAFSISRTNADEIKMRIVYGPSKVNETIQYLKELENSNSTLLFGVLHSSTMHLKEITDQTFNLSSQISNQFEELVQLVDEVIKSHNLSMSNKERQVRNTTAELHRENEEKKRTQTEIFLKEKEIENLKEQRQSDESAFHYALENLKQLQSKETDESQCYWKYNWDRNRTYTWICPHHPDPSQIRQANQTAKTAQKNLEKTMKLLYAKEEEAAKKKLVDNELKIRIERLNHEKNQLNKDVQLLRNTSDLLSRLAKSQETLDKNWKKFVAICGNLQSGVTKSLDVFKEASRTVSTHWNNQLSEGILLNLNKTNEDLSLVKSVIDIYLEGSNQELFMKMIIEVTVAFLMTNSNFLDKCHVASPSAVGSSSGIISKIGRTLSTASKVPASIISHTSDLRRATSRLTTTDNFKQAVKLIGDISENLDKEFAQTARPRVHETEDSIGSEKEEDDERFRAEDLLAPITESASLLSQLMNLSMQNLDRTFRGILKNQSPIVQNAQSFNVTLLQISQKLNNTFQNSIINVQRIKMHSLFMSSKVNEATGYLIKKFDNSSRMVEFLYLPLKNLKETTDQTFNLSSQIANDFGELVPLADEVIQSHNFSKSIITKEQQVRNTTTEIYRTNQEKKKMDPEIILIQKEIENLKRQKQLDEEEFNKAMDNLNYLQNKGFDEFQCHWAYNWKTAKYQWWNCPFYNPDPTEIPRVNQTAQAAKIKLEKTIESLYSAEEEETAKKREVDNELKIRIERLNHELHQLNEDVQLLRNTSDLLRRLAKSQETLDKNWKKFVAICGNLQSGATKSFNIVEEANHTSANNWNNELSKSILLTEENLSLIEIVTDIYLKKSKKPITEIV</sequence>
<dbReference type="AlphaFoldDB" id="A0A8J2S502"/>
<feature type="compositionally biased region" description="Polar residues" evidence="2">
    <location>
        <begin position="28"/>
        <end position="38"/>
    </location>
</feature>
<evidence type="ECO:0000313" key="4">
    <source>
        <dbReference type="Proteomes" id="UP000789390"/>
    </source>
</evidence>
<feature type="region of interest" description="Disordered" evidence="2">
    <location>
        <begin position="16"/>
        <end position="51"/>
    </location>
</feature>
<organism evidence="3 4">
    <name type="scientific">Daphnia galeata</name>
    <dbReference type="NCBI Taxonomy" id="27404"/>
    <lineage>
        <taxon>Eukaryota</taxon>
        <taxon>Metazoa</taxon>
        <taxon>Ecdysozoa</taxon>
        <taxon>Arthropoda</taxon>
        <taxon>Crustacea</taxon>
        <taxon>Branchiopoda</taxon>
        <taxon>Diplostraca</taxon>
        <taxon>Cladocera</taxon>
        <taxon>Anomopoda</taxon>
        <taxon>Daphniidae</taxon>
        <taxon>Daphnia</taxon>
    </lineage>
</organism>
<name>A0A8J2S502_9CRUS</name>
<feature type="compositionally biased region" description="Basic and acidic residues" evidence="2">
    <location>
        <begin position="39"/>
        <end position="51"/>
    </location>
</feature>
<dbReference type="PANTHER" id="PTHR33488">
    <property type="entry name" value="ZGC:162509"/>
    <property type="match status" value="1"/>
</dbReference>
<evidence type="ECO:0000313" key="3">
    <source>
        <dbReference type="EMBL" id="CAH0109563.1"/>
    </source>
</evidence>
<proteinExistence type="predicted"/>
<reference evidence="3" key="1">
    <citation type="submission" date="2021-11" db="EMBL/GenBank/DDBJ databases">
        <authorList>
            <person name="Schell T."/>
        </authorList>
    </citation>
    <scope>NUCLEOTIDE SEQUENCE</scope>
    <source>
        <strain evidence="3">M5</strain>
    </source>
</reference>
<dbReference type="EMBL" id="CAKKLH010000292">
    <property type="protein sequence ID" value="CAH0109563.1"/>
    <property type="molecule type" value="Genomic_DNA"/>
</dbReference>
<feature type="coiled-coil region" evidence="1">
    <location>
        <begin position="937"/>
        <end position="971"/>
    </location>
</feature>
<dbReference type="PANTHER" id="PTHR33488:SF2">
    <property type="entry name" value="EARLY ENDOSOME ANTIGEN 1-LIKE"/>
    <property type="match status" value="1"/>
</dbReference>
<evidence type="ECO:0000256" key="2">
    <source>
        <dbReference type="SAM" id="MobiDB-lite"/>
    </source>
</evidence>
<keyword evidence="4" id="KW-1185">Reference proteome</keyword>
<feature type="coiled-coil region" evidence="1">
    <location>
        <begin position="834"/>
        <end position="861"/>
    </location>
</feature>
<protein>
    <submittedName>
        <fullName evidence="3">Uncharacterized protein</fullName>
    </submittedName>
</protein>
<dbReference type="Proteomes" id="UP000789390">
    <property type="component" value="Unassembled WGS sequence"/>
</dbReference>